<dbReference type="RefSeq" id="XP_002186458.1">
    <property type="nucleotide sequence ID" value="XM_002186422.1"/>
</dbReference>
<dbReference type="GO" id="GO:0005778">
    <property type="term" value="C:peroxisomal membrane"/>
    <property type="evidence" value="ECO:0007669"/>
    <property type="project" value="UniProtKB-SubCell"/>
</dbReference>
<sequence length="360" mass="40490">MTSTVPDETIEAPTTTTTANLPASISKLPIVCLAHGMRHKANAYELKNWVALALTLDGRDKLTKILQYVARLLSWWFAGRGRINQAQRFASLKNSLTTSRKAFRMGRSVIEFHRLRKMGILEALGYYLQQNLDRKPRDEPAGKCLDTGGYGKNQQSLVPLLNGLAYRLQQKMATTFLLTEPKLPDTPLWALLGTALKTLGLMGFWAADNISFLIASGTFDNYRLGSRERLERRNRYARRASAVANRAYFGGAVAGLIVNVRGYLDQRQTTLHFLQQRREQTQTADEIDFTKKGLEKAREKHFDSFVALTKSVCDVLVFSNNPGIDLWQQQIGHKMHEGFHCLFGLISASAVLYNNYPAAC</sequence>
<dbReference type="STRING" id="556484.B5Y5F5"/>
<evidence type="ECO:0000256" key="2">
    <source>
        <dbReference type="ARBA" id="ARBA00023136"/>
    </source>
</evidence>
<reference evidence="5 6" key="1">
    <citation type="journal article" date="2008" name="Nature">
        <title>The Phaeodactylum genome reveals the evolutionary history of diatom genomes.</title>
        <authorList>
            <person name="Bowler C."/>
            <person name="Allen A.E."/>
            <person name="Badger J.H."/>
            <person name="Grimwood J."/>
            <person name="Jabbari K."/>
            <person name="Kuo A."/>
            <person name="Maheswari U."/>
            <person name="Martens C."/>
            <person name="Maumus F."/>
            <person name="Otillar R.P."/>
            <person name="Rayko E."/>
            <person name="Salamov A."/>
            <person name="Vandepoele K."/>
            <person name="Beszteri B."/>
            <person name="Gruber A."/>
            <person name="Heijde M."/>
            <person name="Katinka M."/>
            <person name="Mock T."/>
            <person name="Valentin K."/>
            <person name="Verret F."/>
            <person name="Berges J.A."/>
            <person name="Brownlee C."/>
            <person name="Cadoret J.P."/>
            <person name="Chiovitti A."/>
            <person name="Choi C.J."/>
            <person name="Coesel S."/>
            <person name="De Martino A."/>
            <person name="Detter J.C."/>
            <person name="Durkin C."/>
            <person name="Falciatore A."/>
            <person name="Fournet J."/>
            <person name="Haruta M."/>
            <person name="Huysman M.J."/>
            <person name="Jenkins B.D."/>
            <person name="Jiroutova K."/>
            <person name="Jorgensen R.E."/>
            <person name="Joubert Y."/>
            <person name="Kaplan A."/>
            <person name="Kroger N."/>
            <person name="Kroth P.G."/>
            <person name="La Roche J."/>
            <person name="Lindquist E."/>
            <person name="Lommer M."/>
            <person name="Martin-Jezequel V."/>
            <person name="Lopez P.J."/>
            <person name="Lucas S."/>
            <person name="Mangogna M."/>
            <person name="McGinnis K."/>
            <person name="Medlin L.K."/>
            <person name="Montsant A."/>
            <person name="Oudot-Le Secq M.P."/>
            <person name="Napoli C."/>
            <person name="Obornik M."/>
            <person name="Parker M.S."/>
            <person name="Petit J.L."/>
            <person name="Porcel B.M."/>
            <person name="Poulsen N."/>
            <person name="Robison M."/>
            <person name="Rychlewski L."/>
            <person name="Rynearson T.A."/>
            <person name="Schmutz J."/>
            <person name="Shapiro H."/>
            <person name="Siaut M."/>
            <person name="Stanley M."/>
            <person name="Sussman M.R."/>
            <person name="Taylor A.R."/>
            <person name="Vardi A."/>
            <person name="von Dassow P."/>
            <person name="Vyverman W."/>
            <person name="Willis A."/>
            <person name="Wyrwicz L.S."/>
            <person name="Rokhsar D.S."/>
            <person name="Weissenbach J."/>
            <person name="Armbrust E.V."/>
            <person name="Green B.R."/>
            <person name="Van de Peer Y."/>
            <person name="Grigoriev I.V."/>
        </authorList>
    </citation>
    <scope>NUCLEOTIDE SEQUENCE [LARGE SCALE GENOMIC DNA]</scope>
    <source>
        <strain evidence="5 6">CCAP 1055/1</strain>
    </source>
</reference>
<evidence type="ECO:0000256" key="4">
    <source>
        <dbReference type="ARBA" id="ARBA00046271"/>
    </source>
</evidence>
<dbReference type="Pfam" id="PF05648">
    <property type="entry name" value="PEX11"/>
    <property type="match status" value="2"/>
</dbReference>
<evidence type="ECO:0000313" key="5">
    <source>
        <dbReference type="EMBL" id="ACI65928.1"/>
    </source>
</evidence>
<dbReference type="TCDB" id="1.A.101.8.2">
    <property type="family name" value="the peroxisomal pore-forming pex11 (pex11) family"/>
</dbReference>
<dbReference type="OMA" id="YASEWAT"/>
<dbReference type="eggNOG" id="ENOG502TM6I">
    <property type="taxonomic scope" value="Eukaryota"/>
</dbReference>
<evidence type="ECO:0000313" key="6">
    <source>
        <dbReference type="Proteomes" id="UP000000759"/>
    </source>
</evidence>
<name>B5Y5F5_PHATC</name>
<dbReference type="GO" id="GO:0016559">
    <property type="term" value="P:peroxisome fission"/>
    <property type="evidence" value="ECO:0007669"/>
    <property type="project" value="InterPro"/>
</dbReference>
<dbReference type="PaxDb" id="2850-Phatr44128"/>
<dbReference type="PANTHER" id="PTHR12652:SF50">
    <property type="entry name" value="PEROXIN 11"/>
    <property type="match status" value="1"/>
</dbReference>
<proteinExistence type="predicted"/>
<keyword evidence="1" id="KW-0962">Peroxisome biogenesis</keyword>
<gene>
    <name evidence="5" type="ORF">PHATR_44128</name>
</gene>
<dbReference type="KEGG" id="pti:PHATR_44128"/>
<protein>
    <recommendedName>
        <fullName evidence="7">Peroxisomal biogenesis factor 11</fullName>
    </recommendedName>
</protein>
<organism evidence="5 6">
    <name type="scientific">Phaeodactylum tricornutum (strain CCAP 1055/1)</name>
    <dbReference type="NCBI Taxonomy" id="556484"/>
    <lineage>
        <taxon>Eukaryota</taxon>
        <taxon>Sar</taxon>
        <taxon>Stramenopiles</taxon>
        <taxon>Ochrophyta</taxon>
        <taxon>Bacillariophyta</taxon>
        <taxon>Bacillariophyceae</taxon>
        <taxon>Bacillariophycidae</taxon>
        <taxon>Naviculales</taxon>
        <taxon>Phaeodactylaceae</taxon>
        <taxon>Phaeodactylum</taxon>
    </lineage>
</organism>
<dbReference type="InterPro" id="IPR008733">
    <property type="entry name" value="PEX11"/>
</dbReference>
<dbReference type="Proteomes" id="UP000000759">
    <property type="component" value="Chromosome 3"/>
</dbReference>
<dbReference type="InParanoid" id="B5Y5F5"/>
<keyword evidence="2" id="KW-0472">Membrane</keyword>
<dbReference type="OrthoDB" id="411017at2759"/>
<accession>B5Y5F5</accession>
<keyword evidence="6" id="KW-1185">Reference proteome</keyword>
<dbReference type="GeneID" id="7203881"/>
<dbReference type="PANTHER" id="PTHR12652">
    <property type="entry name" value="PEROXISOMAL BIOGENESIS FACTOR 11"/>
    <property type="match status" value="1"/>
</dbReference>
<dbReference type="AlphaFoldDB" id="B5Y5F5"/>
<comment type="subcellular location">
    <subcellularLocation>
        <location evidence="4">Peroxisome membrane</location>
    </subcellularLocation>
</comment>
<evidence type="ECO:0000256" key="1">
    <source>
        <dbReference type="ARBA" id="ARBA00022593"/>
    </source>
</evidence>
<keyword evidence="3" id="KW-0576">Peroxisome</keyword>
<evidence type="ECO:0008006" key="7">
    <source>
        <dbReference type="Google" id="ProtNLM"/>
    </source>
</evidence>
<evidence type="ECO:0000256" key="3">
    <source>
        <dbReference type="ARBA" id="ARBA00023140"/>
    </source>
</evidence>
<reference evidence="6" key="2">
    <citation type="submission" date="2008-08" db="EMBL/GenBank/DDBJ databases">
        <authorList>
            <consortium name="Diatom Consortium"/>
            <person name="Grigoriev I."/>
            <person name="Grimwood J."/>
            <person name="Kuo A."/>
            <person name="Otillar R.P."/>
            <person name="Salamov A."/>
            <person name="Detter J.C."/>
            <person name="Lindquist E."/>
            <person name="Shapiro H."/>
            <person name="Lucas S."/>
            <person name="Glavina del Rio T."/>
            <person name="Pitluck S."/>
            <person name="Rokhsar D."/>
            <person name="Bowler C."/>
        </authorList>
    </citation>
    <scope>GENOME REANNOTATION</scope>
    <source>
        <strain evidence="6">CCAP 1055/1</strain>
    </source>
</reference>
<dbReference type="HOGENOM" id="CLU_770445_0_0_1"/>
<dbReference type="EMBL" id="CP001142">
    <property type="protein sequence ID" value="ACI65928.1"/>
    <property type="molecule type" value="Genomic_DNA"/>
</dbReference>